<comment type="caution">
    <text evidence="3">The sequence shown here is derived from an EMBL/GenBank/DDBJ whole genome shotgun (WGS) entry which is preliminary data.</text>
</comment>
<dbReference type="Proteomes" id="UP000531594">
    <property type="component" value="Unassembled WGS sequence"/>
</dbReference>
<proteinExistence type="inferred from homology"/>
<reference evidence="3 4" key="1">
    <citation type="submission" date="2020-08" db="EMBL/GenBank/DDBJ databases">
        <title>Genomic Encyclopedia of Type Strains, Phase IV (KMG-IV): sequencing the most valuable type-strain genomes for metagenomic binning, comparative biology and taxonomic classification.</title>
        <authorList>
            <person name="Goeker M."/>
        </authorList>
    </citation>
    <scope>NUCLEOTIDE SEQUENCE [LARGE SCALE GENOMIC DNA]</scope>
    <source>
        <strain evidence="3 4">DSM 5391</strain>
    </source>
</reference>
<comment type="similarity">
    <text evidence="1">Belongs to the PspA/Vipp/IM30 family.</text>
</comment>
<keyword evidence="4" id="KW-1185">Reference proteome</keyword>
<protein>
    <submittedName>
        <fullName evidence="3">Phage shock protein A</fullName>
    </submittedName>
</protein>
<sequence>MTNLFIRIKNTILADLHSVLDEKEQKNPIALLNQYLRECEQETEKVRRLLERQYRLKDEFTREYQHAAALSAKRKSQAAIASSANETELYQFALNEQQQYEERAIRLKEAMDAAGSQLIELEQKYEEMKHKLKDMNIRRLELMGRENVSRAQHKMNTVLDNHVYSNKSYSRFQEIETYLDRLEQQVNSSYYRSTIDARIAQLEKQTSFPDLKKDETSSIS</sequence>
<name>A0A7X0HV44_9BACI</name>
<dbReference type="PANTHER" id="PTHR31088:SF6">
    <property type="entry name" value="PHAGE SHOCK PROTEIN A"/>
    <property type="match status" value="1"/>
</dbReference>
<feature type="coiled-coil region" evidence="2">
    <location>
        <begin position="90"/>
        <end position="138"/>
    </location>
</feature>
<keyword evidence="2" id="KW-0175">Coiled coil</keyword>
<dbReference type="EMBL" id="JACHGK010000020">
    <property type="protein sequence ID" value="MBB6447331.1"/>
    <property type="molecule type" value="Genomic_DNA"/>
</dbReference>
<gene>
    <name evidence="3" type="ORF">HNR53_004011</name>
</gene>
<dbReference type="PANTHER" id="PTHR31088">
    <property type="entry name" value="MEMBRANE-ASSOCIATED PROTEIN VIPP1, CHLOROPLASTIC"/>
    <property type="match status" value="1"/>
</dbReference>
<evidence type="ECO:0000313" key="4">
    <source>
        <dbReference type="Proteomes" id="UP000531594"/>
    </source>
</evidence>
<accession>A0A7X0HV44</accession>
<dbReference type="InterPro" id="IPR007157">
    <property type="entry name" value="PspA_VIPP1"/>
</dbReference>
<dbReference type="RefSeq" id="WP_184529177.1">
    <property type="nucleotide sequence ID" value="NZ_JACHGK010000020.1"/>
</dbReference>
<dbReference type="Pfam" id="PF04012">
    <property type="entry name" value="PspA_IM30"/>
    <property type="match status" value="1"/>
</dbReference>
<organism evidence="3 4">
    <name type="scientific">Bacillus benzoevorans</name>
    <dbReference type="NCBI Taxonomy" id="1456"/>
    <lineage>
        <taxon>Bacteria</taxon>
        <taxon>Bacillati</taxon>
        <taxon>Bacillota</taxon>
        <taxon>Bacilli</taxon>
        <taxon>Bacillales</taxon>
        <taxon>Bacillaceae</taxon>
        <taxon>Bacillus</taxon>
    </lineage>
</organism>
<evidence type="ECO:0000256" key="2">
    <source>
        <dbReference type="SAM" id="Coils"/>
    </source>
</evidence>
<dbReference type="AlphaFoldDB" id="A0A7X0HV44"/>
<evidence type="ECO:0000256" key="1">
    <source>
        <dbReference type="ARBA" id="ARBA00043985"/>
    </source>
</evidence>
<evidence type="ECO:0000313" key="3">
    <source>
        <dbReference type="EMBL" id="MBB6447331.1"/>
    </source>
</evidence>